<evidence type="ECO:0000259" key="5">
    <source>
        <dbReference type="PROSITE" id="PS50114"/>
    </source>
</evidence>
<dbReference type="GO" id="GO:0006357">
    <property type="term" value="P:regulation of transcription by RNA polymerase II"/>
    <property type="evidence" value="ECO:0007669"/>
    <property type="project" value="TreeGrafter"/>
</dbReference>
<organism evidence="6 7">
    <name type="scientific">Strigamia maritima</name>
    <name type="common">European centipede</name>
    <name type="synonym">Geophilus maritimus</name>
    <dbReference type="NCBI Taxonomy" id="126957"/>
    <lineage>
        <taxon>Eukaryota</taxon>
        <taxon>Metazoa</taxon>
        <taxon>Ecdysozoa</taxon>
        <taxon>Arthropoda</taxon>
        <taxon>Myriapoda</taxon>
        <taxon>Chilopoda</taxon>
        <taxon>Pleurostigmophora</taxon>
        <taxon>Geophilomorpha</taxon>
        <taxon>Linotaeniidae</taxon>
        <taxon>Strigamia</taxon>
    </lineage>
</organism>
<evidence type="ECO:0000256" key="1">
    <source>
        <dbReference type="ARBA" id="ARBA00023015"/>
    </source>
</evidence>
<keyword evidence="4" id="KW-0862">Zinc</keyword>
<proteinExistence type="predicted"/>
<dbReference type="Proteomes" id="UP000014500">
    <property type="component" value="Unassembled WGS sequence"/>
</dbReference>
<dbReference type="InterPro" id="IPR000679">
    <property type="entry name" value="Znf_GATA"/>
</dbReference>
<keyword evidence="4" id="KW-0863">Zinc-finger</keyword>
<dbReference type="SMART" id="SM00401">
    <property type="entry name" value="ZnF_GATA"/>
    <property type="match status" value="1"/>
</dbReference>
<dbReference type="AlphaFoldDB" id="T1J6Q7"/>
<evidence type="ECO:0000256" key="4">
    <source>
        <dbReference type="PROSITE-ProRule" id="PRU00094"/>
    </source>
</evidence>
<sequence length="262" mass="30427">MKTYHWNMNPLDQTLRNYQFCSSSFVIPLASDGGFTATHRNLFNANLVPRALFTTLVLPFDHNWSNPVDSSTFLNQNDHNSNNSNEEKIPKANLVEKKCTKKSTLDEDKKLKRISDENEKLKSVSVKSKRKQGKPTKCLPFDDPNFRGVTINMQIQLKKEFQSKLVIRHTYSGLCQKSTIRRQRRQRFLKSNFDCKCASDDKQCASCGTAKTPLWRDAEDGTPLCNACGIRYKKYRIRCNICWRIPRKDRKSRTLCYHPVHN</sequence>
<dbReference type="STRING" id="126957.T1J6Q7"/>
<evidence type="ECO:0000256" key="2">
    <source>
        <dbReference type="ARBA" id="ARBA00023163"/>
    </source>
</evidence>
<keyword evidence="1" id="KW-0805">Transcription regulation</keyword>
<reference evidence="6" key="2">
    <citation type="submission" date="2015-02" db="UniProtKB">
        <authorList>
            <consortium name="EnsemblMetazoa"/>
        </authorList>
    </citation>
    <scope>IDENTIFICATION</scope>
</reference>
<dbReference type="PANTHER" id="PTHR47341:SF1">
    <property type="entry name" value="GATA-TYPE ZINC FINGER PROTEIN 1"/>
    <property type="match status" value="1"/>
</dbReference>
<dbReference type="PANTHER" id="PTHR47341">
    <property type="entry name" value="GATA-TYPE ZINC FINGER PROTEIN 1"/>
    <property type="match status" value="1"/>
</dbReference>
<dbReference type="PRINTS" id="PR00619">
    <property type="entry name" value="GATAZNFINGER"/>
</dbReference>
<dbReference type="SUPFAM" id="SSF57716">
    <property type="entry name" value="Glucocorticoid receptor-like (DNA-binding domain)"/>
    <property type="match status" value="1"/>
</dbReference>
<dbReference type="PROSITE" id="PS50114">
    <property type="entry name" value="GATA_ZN_FINGER_2"/>
    <property type="match status" value="1"/>
</dbReference>
<dbReference type="eggNOG" id="KOG1601">
    <property type="taxonomic scope" value="Eukaryota"/>
</dbReference>
<dbReference type="InterPro" id="IPR053116">
    <property type="entry name" value="GATA-type_Znf_Regulator"/>
</dbReference>
<dbReference type="CDD" id="cd00202">
    <property type="entry name" value="ZnF_GATA"/>
    <property type="match status" value="1"/>
</dbReference>
<evidence type="ECO:0000313" key="7">
    <source>
        <dbReference type="Proteomes" id="UP000014500"/>
    </source>
</evidence>
<dbReference type="GO" id="GO:0048599">
    <property type="term" value="P:oocyte development"/>
    <property type="evidence" value="ECO:0007669"/>
    <property type="project" value="TreeGrafter"/>
</dbReference>
<keyword evidence="3" id="KW-0539">Nucleus</keyword>
<keyword evidence="4" id="KW-0479">Metal-binding</keyword>
<dbReference type="GO" id="GO:0043565">
    <property type="term" value="F:sequence-specific DNA binding"/>
    <property type="evidence" value="ECO:0007669"/>
    <property type="project" value="InterPro"/>
</dbReference>
<evidence type="ECO:0000313" key="6">
    <source>
        <dbReference type="EnsemblMetazoa" id="SMAR009329-PA"/>
    </source>
</evidence>
<accession>T1J6Q7</accession>
<reference evidence="7" key="1">
    <citation type="submission" date="2011-05" db="EMBL/GenBank/DDBJ databases">
        <authorList>
            <person name="Richards S.R."/>
            <person name="Qu J."/>
            <person name="Jiang H."/>
            <person name="Jhangiani S.N."/>
            <person name="Agravi P."/>
            <person name="Goodspeed R."/>
            <person name="Gross S."/>
            <person name="Mandapat C."/>
            <person name="Jackson L."/>
            <person name="Mathew T."/>
            <person name="Pu L."/>
            <person name="Thornton R."/>
            <person name="Saada N."/>
            <person name="Wilczek-Boney K.B."/>
            <person name="Lee S."/>
            <person name="Kovar C."/>
            <person name="Wu Y."/>
            <person name="Scherer S.E."/>
            <person name="Worley K.C."/>
            <person name="Muzny D.M."/>
            <person name="Gibbs R."/>
        </authorList>
    </citation>
    <scope>NUCLEOTIDE SEQUENCE</scope>
    <source>
        <strain evidence="7">Brora</strain>
    </source>
</reference>
<dbReference type="InterPro" id="IPR013088">
    <property type="entry name" value="Znf_NHR/GATA"/>
</dbReference>
<keyword evidence="7" id="KW-1185">Reference proteome</keyword>
<protein>
    <recommendedName>
        <fullName evidence="5">GATA-type domain-containing protein</fullName>
    </recommendedName>
</protein>
<dbReference type="GO" id="GO:0005634">
    <property type="term" value="C:nucleus"/>
    <property type="evidence" value="ECO:0007669"/>
    <property type="project" value="TreeGrafter"/>
</dbReference>
<dbReference type="GO" id="GO:0007283">
    <property type="term" value="P:spermatogenesis"/>
    <property type="evidence" value="ECO:0007669"/>
    <property type="project" value="TreeGrafter"/>
</dbReference>
<feature type="domain" description="GATA-type" evidence="5">
    <location>
        <begin position="198"/>
        <end position="253"/>
    </location>
</feature>
<evidence type="ECO:0000256" key="3">
    <source>
        <dbReference type="ARBA" id="ARBA00023242"/>
    </source>
</evidence>
<dbReference type="GO" id="GO:0008270">
    <property type="term" value="F:zinc ion binding"/>
    <property type="evidence" value="ECO:0007669"/>
    <property type="project" value="UniProtKB-KW"/>
</dbReference>
<dbReference type="EnsemblMetazoa" id="SMAR009329-RA">
    <property type="protein sequence ID" value="SMAR009329-PA"/>
    <property type="gene ID" value="SMAR009329"/>
</dbReference>
<dbReference type="EMBL" id="JH431883">
    <property type="status" value="NOT_ANNOTATED_CDS"/>
    <property type="molecule type" value="Genomic_DNA"/>
</dbReference>
<dbReference type="Pfam" id="PF00320">
    <property type="entry name" value="GATA"/>
    <property type="match status" value="1"/>
</dbReference>
<dbReference type="HOGENOM" id="CLU_1062912_0_0_1"/>
<name>T1J6Q7_STRMM</name>
<keyword evidence="2" id="KW-0804">Transcription</keyword>
<dbReference type="Gene3D" id="3.30.50.10">
    <property type="entry name" value="Erythroid Transcription Factor GATA-1, subunit A"/>
    <property type="match status" value="1"/>
</dbReference>